<organism evidence="2 3">
    <name type="scientific">Methylophilus rhizosphaerae</name>
    <dbReference type="NCBI Taxonomy" id="492660"/>
    <lineage>
        <taxon>Bacteria</taxon>
        <taxon>Pseudomonadati</taxon>
        <taxon>Pseudomonadota</taxon>
        <taxon>Betaproteobacteria</taxon>
        <taxon>Nitrosomonadales</taxon>
        <taxon>Methylophilaceae</taxon>
        <taxon>Methylophilus</taxon>
    </lineage>
</organism>
<evidence type="ECO:0000313" key="3">
    <source>
        <dbReference type="Proteomes" id="UP000198629"/>
    </source>
</evidence>
<dbReference type="Proteomes" id="UP000198629">
    <property type="component" value="Unassembled WGS sequence"/>
</dbReference>
<keyword evidence="3" id="KW-1185">Reference proteome</keyword>
<gene>
    <name evidence="2" type="ORF">SAMN05192566_1992</name>
</gene>
<protein>
    <recommendedName>
        <fullName evidence="4">DUF4390 domain-containing protein</fullName>
    </recommendedName>
</protein>
<evidence type="ECO:0000256" key="1">
    <source>
        <dbReference type="SAM" id="SignalP"/>
    </source>
</evidence>
<feature type="chain" id="PRO_5011707322" description="DUF4390 domain-containing protein" evidence="1">
    <location>
        <begin position="27"/>
        <end position="191"/>
    </location>
</feature>
<dbReference type="AlphaFoldDB" id="A0A1G9DUN2"/>
<reference evidence="3" key="1">
    <citation type="submission" date="2016-10" db="EMBL/GenBank/DDBJ databases">
        <authorList>
            <person name="Varghese N."/>
            <person name="Submissions S."/>
        </authorList>
    </citation>
    <scope>NUCLEOTIDE SEQUENCE [LARGE SCALE GENOMIC DNA]</scope>
    <source>
        <strain evidence="3">CBMB127</strain>
    </source>
</reference>
<accession>A0A1G9DUN2</accession>
<feature type="signal peptide" evidence="1">
    <location>
        <begin position="1"/>
        <end position="26"/>
    </location>
</feature>
<evidence type="ECO:0000313" key="2">
    <source>
        <dbReference type="EMBL" id="SDK67591.1"/>
    </source>
</evidence>
<dbReference type="EMBL" id="FNFX01000004">
    <property type="protein sequence ID" value="SDK67591.1"/>
    <property type="molecule type" value="Genomic_DNA"/>
</dbReference>
<dbReference type="STRING" id="492660.SAMN05192566_1992"/>
<name>A0A1G9DUN2_9PROT</name>
<dbReference type="RefSeq" id="WP_091472009.1">
    <property type="nucleotide sequence ID" value="NZ_FNFX01000004.1"/>
</dbReference>
<dbReference type="Pfam" id="PF14334">
    <property type="entry name" value="DUF4390"/>
    <property type="match status" value="1"/>
</dbReference>
<keyword evidence="1" id="KW-0732">Signal</keyword>
<dbReference type="InterPro" id="IPR025500">
    <property type="entry name" value="DUF4390"/>
</dbReference>
<evidence type="ECO:0008006" key="4">
    <source>
        <dbReference type="Google" id="ProtNLM"/>
    </source>
</evidence>
<dbReference type="OrthoDB" id="5298153at2"/>
<sequence length="191" mass="22321">MRSCRSSKFWLLLGFVFFLTAWPAWAGGNHAHIKAAELILRDEIWTLDAEMDIQLGHALEEALNKGITLTFLYEFQIVKPLKYWFDDEVMTERRQVTLNYHALTKQYILNYSQQQKVFDTLADARQELSVIQDWRLAPHAVLEKNQSYHAALKMHLDTSKLPKALQVDALGESDWELVTPTFSWWVKETVH</sequence>
<proteinExistence type="predicted"/>